<dbReference type="InterPro" id="IPR029052">
    <property type="entry name" value="Metallo-depent_PP-like"/>
</dbReference>
<sequence>MPLSNSSIQIGRRAFLRGGTLVLTAGCGVAPHLLSQESSPGLRVGLITDLHYADKSPAGNRHYRETLTKLDEAGQQFQQDRPTFLVELGDLIDAADSVDVELRYLKTVNQKFSAISHDRHYVLGNHCVDTLKKEEFLGSVEQQRSYYSFDRGGVHFIVLDSCFRSDGEPYGRKNSKWTDANVPASELEWLKSDLDANDRPVVVFAHQRMDVQNNHGVKNNAEVRRILEQSGNVLAVFQGHSHQNDWNEIGGIHYCTLVAMVEGSGEQNNGYSLLDITADGTLQLTGFRKQDSHQWK</sequence>
<dbReference type="GO" id="GO:0016787">
    <property type="term" value="F:hydrolase activity"/>
    <property type="evidence" value="ECO:0007669"/>
    <property type="project" value="InterPro"/>
</dbReference>
<evidence type="ECO:0000313" key="2">
    <source>
        <dbReference type="EMBL" id="QDT04492.1"/>
    </source>
</evidence>
<dbReference type="Proteomes" id="UP000318538">
    <property type="component" value="Chromosome"/>
</dbReference>
<evidence type="ECO:0000313" key="3">
    <source>
        <dbReference type="Proteomes" id="UP000318538"/>
    </source>
</evidence>
<protein>
    <submittedName>
        <fullName evidence="2">Calcineurin-like phosphoesterase superfamily domain protein</fullName>
    </submittedName>
</protein>
<dbReference type="PANTHER" id="PTHR16509:SF1">
    <property type="entry name" value="MANGANESE-DEPENDENT ADP-RIBOSE_CDP-ALCOHOL DIPHOSPHATASE"/>
    <property type="match status" value="1"/>
</dbReference>
<dbReference type="Gene3D" id="3.60.21.10">
    <property type="match status" value="1"/>
</dbReference>
<dbReference type="Pfam" id="PF00149">
    <property type="entry name" value="Metallophos"/>
    <property type="match status" value="1"/>
</dbReference>
<feature type="domain" description="Calcineurin-like phosphoesterase" evidence="1">
    <location>
        <begin position="42"/>
        <end position="243"/>
    </location>
</feature>
<reference evidence="2 3" key="1">
    <citation type="submission" date="2019-02" db="EMBL/GenBank/DDBJ databases">
        <title>Deep-cultivation of Planctomycetes and their phenomic and genomic characterization uncovers novel biology.</title>
        <authorList>
            <person name="Wiegand S."/>
            <person name="Jogler M."/>
            <person name="Boedeker C."/>
            <person name="Pinto D."/>
            <person name="Vollmers J."/>
            <person name="Rivas-Marin E."/>
            <person name="Kohn T."/>
            <person name="Peeters S.H."/>
            <person name="Heuer A."/>
            <person name="Rast P."/>
            <person name="Oberbeckmann S."/>
            <person name="Bunk B."/>
            <person name="Jeske O."/>
            <person name="Meyerdierks A."/>
            <person name="Storesund J.E."/>
            <person name="Kallscheuer N."/>
            <person name="Luecker S."/>
            <person name="Lage O.M."/>
            <person name="Pohl T."/>
            <person name="Merkel B.J."/>
            <person name="Hornburger P."/>
            <person name="Mueller R.-W."/>
            <person name="Bruemmer F."/>
            <person name="Labrenz M."/>
            <person name="Spormann A.M."/>
            <person name="Op den Camp H."/>
            <person name="Overmann J."/>
            <person name="Amann R."/>
            <person name="Jetten M.S.M."/>
            <person name="Mascher T."/>
            <person name="Medema M.H."/>
            <person name="Devos D.P."/>
            <person name="Kaster A.-K."/>
            <person name="Ovreas L."/>
            <person name="Rohde M."/>
            <person name="Galperin M.Y."/>
            <person name="Jogler C."/>
        </authorList>
    </citation>
    <scope>NUCLEOTIDE SEQUENCE [LARGE SCALE GENOMIC DNA]</scope>
    <source>
        <strain evidence="2 3">K22_7</strain>
    </source>
</reference>
<dbReference type="EMBL" id="CP036525">
    <property type="protein sequence ID" value="QDT04492.1"/>
    <property type="molecule type" value="Genomic_DNA"/>
</dbReference>
<accession>A0A517NBI4</accession>
<evidence type="ECO:0000259" key="1">
    <source>
        <dbReference type="Pfam" id="PF00149"/>
    </source>
</evidence>
<dbReference type="PANTHER" id="PTHR16509">
    <property type="match status" value="1"/>
</dbReference>
<proteinExistence type="predicted"/>
<gene>
    <name evidence="2" type="ORF">K227x_28840</name>
</gene>
<dbReference type="KEGG" id="rlc:K227x_28840"/>
<keyword evidence="3" id="KW-1185">Reference proteome</keyword>
<dbReference type="AlphaFoldDB" id="A0A517NBI4"/>
<organism evidence="2 3">
    <name type="scientific">Rubripirellula lacrimiformis</name>
    <dbReference type="NCBI Taxonomy" id="1930273"/>
    <lineage>
        <taxon>Bacteria</taxon>
        <taxon>Pseudomonadati</taxon>
        <taxon>Planctomycetota</taxon>
        <taxon>Planctomycetia</taxon>
        <taxon>Pirellulales</taxon>
        <taxon>Pirellulaceae</taxon>
        <taxon>Rubripirellula</taxon>
    </lineage>
</organism>
<name>A0A517NBI4_9BACT</name>
<dbReference type="SUPFAM" id="SSF56300">
    <property type="entry name" value="Metallo-dependent phosphatases"/>
    <property type="match status" value="1"/>
</dbReference>
<dbReference type="InterPro" id="IPR004843">
    <property type="entry name" value="Calcineurin-like_PHP"/>
</dbReference>
<dbReference type="RefSeq" id="WP_391540435.1">
    <property type="nucleotide sequence ID" value="NZ_CP036525.1"/>
</dbReference>